<keyword evidence="1" id="KW-0732">Signal</keyword>
<comment type="caution">
    <text evidence="2">The sequence shown here is derived from an EMBL/GenBank/DDBJ whole genome shotgun (WGS) entry which is preliminary data.</text>
</comment>
<evidence type="ECO:0000256" key="1">
    <source>
        <dbReference type="SAM" id="SignalP"/>
    </source>
</evidence>
<sequence>MFNRISTVALMLSLIFVRFAMGSESDMQHFIMDQWNSARIRENDMRVSYQAACKAVADEMETARQANRMALRYGENHPDTKRFRDIQSHYDHVSQVARNDNIDAKNHYG</sequence>
<evidence type="ECO:0000313" key="2">
    <source>
        <dbReference type="EMBL" id="KAA1113708.1"/>
    </source>
</evidence>
<feature type="signal peptide" evidence="1">
    <location>
        <begin position="1"/>
        <end position="22"/>
    </location>
</feature>
<evidence type="ECO:0008006" key="4">
    <source>
        <dbReference type="Google" id="ProtNLM"/>
    </source>
</evidence>
<dbReference type="AlphaFoldDB" id="A0A5B0QKJ5"/>
<evidence type="ECO:0000313" key="3">
    <source>
        <dbReference type="Proteomes" id="UP000325313"/>
    </source>
</evidence>
<dbReference type="EMBL" id="VDEP01000276">
    <property type="protein sequence ID" value="KAA1113708.1"/>
    <property type="molecule type" value="Genomic_DNA"/>
</dbReference>
<reference evidence="2 3" key="1">
    <citation type="submission" date="2019-05" db="EMBL/GenBank/DDBJ databases">
        <title>Emergence of the Ug99 lineage of the wheat stem rust pathogen through somatic hybridization.</title>
        <authorList>
            <person name="Li F."/>
            <person name="Upadhyaya N.M."/>
            <person name="Sperschneider J."/>
            <person name="Matny O."/>
            <person name="Nguyen-Phuc H."/>
            <person name="Mago R."/>
            <person name="Raley C."/>
            <person name="Miller M.E."/>
            <person name="Silverstein K.A.T."/>
            <person name="Henningsen E."/>
            <person name="Hirsch C.D."/>
            <person name="Visser B."/>
            <person name="Pretorius Z.A."/>
            <person name="Steffenson B.J."/>
            <person name="Schwessinger B."/>
            <person name="Dodds P.N."/>
            <person name="Figueroa M."/>
        </authorList>
    </citation>
    <scope>NUCLEOTIDE SEQUENCE [LARGE SCALE GENOMIC DNA]</scope>
    <source>
        <strain evidence="2 3">Ug99</strain>
    </source>
</reference>
<name>A0A5B0QKJ5_PUCGR</name>
<dbReference type="Proteomes" id="UP000325313">
    <property type="component" value="Unassembled WGS sequence"/>
</dbReference>
<feature type="chain" id="PRO_5022709861" description="SCP domain-containing protein" evidence="1">
    <location>
        <begin position="23"/>
        <end position="109"/>
    </location>
</feature>
<protein>
    <recommendedName>
        <fullName evidence="4">SCP domain-containing protein</fullName>
    </recommendedName>
</protein>
<accession>A0A5B0QKJ5</accession>
<gene>
    <name evidence="2" type="ORF">PGTUg99_023080</name>
</gene>
<organism evidence="2 3">
    <name type="scientific">Puccinia graminis f. sp. tritici</name>
    <dbReference type="NCBI Taxonomy" id="56615"/>
    <lineage>
        <taxon>Eukaryota</taxon>
        <taxon>Fungi</taxon>
        <taxon>Dikarya</taxon>
        <taxon>Basidiomycota</taxon>
        <taxon>Pucciniomycotina</taxon>
        <taxon>Pucciniomycetes</taxon>
        <taxon>Pucciniales</taxon>
        <taxon>Pucciniaceae</taxon>
        <taxon>Puccinia</taxon>
    </lineage>
</organism>
<proteinExistence type="predicted"/>